<gene>
    <name evidence="2" type="ORF">COU10_04140</name>
</gene>
<sequence>MRNKVNKSLVAGLLLIGIVFGGLPMTASAQVPIFETNSSIIGSNISTAGSTLKDLVQGLYEWAQKLLTERLRRQLLDMLVDQMVDFINDGSSPKIISDWQGFLRNANITAGIKISNQIGNVDICPEFKDVILDSLGATNSGSGEPGGALECSKPDQDSDENSGWGGLLLSTRPENSFIPVYVFSHDIKQQAASEASKAAELEGVSGGGFLSDKKDGVIVTPGSVIKDLASKAVGSEIDYVLNADSLETYVNAIINSMFNSVLADGLAIVSPTTGNTNDIYNYVPDANALGAIDAAKYDSERTQTISSITKAIKDREAGQKFFDLSGSGLDLSEADTILAALEYLRGELLRPQDVTDLISACGDNRFGTPTLIRTDVIPLITDMMNNMADAYAAIEIADDNNPNFNDPTSPTFAVLDGDASDNLDINGQLAAYKTELESLSDNNEENRSSLLRIKTTIGSSFELDASKFKSDIEKSLETIAKAKDLLTEKDDFAGALAACTKHRSPAGTHSSITGTLPFSYPANSWTTTPAQPFPWE</sequence>
<reference evidence="3" key="1">
    <citation type="submission" date="2017-09" db="EMBL/GenBank/DDBJ databases">
        <title>Depth-based differentiation of microbial function through sediment-hosted aquifers and enrichment of novel symbionts in the deep terrestrial subsurface.</title>
        <authorList>
            <person name="Probst A.J."/>
            <person name="Ladd B."/>
            <person name="Jarett J.K."/>
            <person name="Geller-Mcgrath D.E."/>
            <person name="Sieber C.M.K."/>
            <person name="Emerson J.B."/>
            <person name="Anantharaman K."/>
            <person name="Thomas B.C."/>
            <person name="Malmstrom R."/>
            <person name="Stieglmeier M."/>
            <person name="Klingl A."/>
            <person name="Woyke T."/>
            <person name="Ryan C.M."/>
            <person name="Banfield J.F."/>
        </authorList>
    </citation>
    <scope>NUCLEOTIDE SEQUENCE [LARGE SCALE GENOMIC DNA]</scope>
</reference>
<evidence type="ECO:0000313" key="3">
    <source>
        <dbReference type="Proteomes" id="UP000230903"/>
    </source>
</evidence>
<organism evidence="2 3">
    <name type="scientific">Candidatus Harrisonbacteria bacterium CG10_big_fil_rev_8_21_14_0_10_45_28</name>
    <dbReference type="NCBI Taxonomy" id="1974586"/>
    <lineage>
        <taxon>Bacteria</taxon>
        <taxon>Candidatus Harrisoniibacteriota</taxon>
    </lineage>
</organism>
<protein>
    <submittedName>
        <fullName evidence="2">Uncharacterized protein</fullName>
    </submittedName>
</protein>
<evidence type="ECO:0000256" key="1">
    <source>
        <dbReference type="SAM" id="MobiDB-lite"/>
    </source>
</evidence>
<evidence type="ECO:0000313" key="2">
    <source>
        <dbReference type="EMBL" id="PIR87535.1"/>
    </source>
</evidence>
<accession>A0A2H0UP32</accession>
<comment type="caution">
    <text evidence="2">The sequence shown here is derived from an EMBL/GenBank/DDBJ whole genome shotgun (WGS) entry which is preliminary data.</text>
</comment>
<name>A0A2H0UP32_9BACT</name>
<dbReference type="AlphaFoldDB" id="A0A2H0UP32"/>
<feature type="region of interest" description="Disordered" evidence="1">
    <location>
        <begin position="138"/>
        <end position="165"/>
    </location>
</feature>
<proteinExistence type="predicted"/>
<dbReference type="Proteomes" id="UP000230903">
    <property type="component" value="Unassembled WGS sequence"/>
</dbReference>
<dbReference type="EMBL" id="PFBC01000063">
    <property type="protein sequence ID" value="PIR87535.1"/>
    <property type="molecule type" value="Genomic_DNA"/>
</dbReference>